<dbReference type="Gene3D" id="1.25.40.10">
    <property type="entry name" value="Tetratricopeptide repeat domain"/>
    <property type="match status" value="1"/>
</dbReference>
<comment type="caution">
    <text evidence="3">The sequence shown here is derived from an EMBL/GenBank/DDBJ whole genome shotgun (WGS) entry which is preliminary data.</text>
</comment>
<dbReference type="STRING" id="1189619.pgond44_00205"/>
<evidence type="ECO:0000313" key="3">
    <source>
        <dbReference type="EMBL" id="EMY82499.1"/>
    </source>
</evidence>
<organism evidence="3 4">
    <name type="scientific">Psychroflexus gondwanensis ACAM 44</name>
    <dbReference type="NCBI Taxonomy" id="1189619"/>
    <lineage>
        <taxon>Bacteria</taxon>
        <taxon>Pseudomonadati</taxon>
        <taxon>Bacteroidota</taxon>
        <taxon>Flavobacteriia</taxon>
        <taxon>Flavobacteriales</taxon>
        <taxon>Flavobacteriaceae</taxon>
        <taxon>Psychroflexus</taxon>
    </lineage>
</organism>
<sequence>MKYYLYILIGLLSYTGFSQSEDTFEKANEAYADDQFPEAVQLYSSLLDDGLVSTELYFNLGNAYFKQNDLANAIFHYEKALQLNPADQEVRENLEIANTQTIDKIENAPESNLNTMVYTTTHLLKVDTWAWVSIVLSLCFGFFMVLYFRSGTTRKKRSNFFVATLFLVFGATSLLFGRFQNQFLGEQSFAIIFQDQVQAHVEPNPRSDVNFQLNKGTKVSTGSIFREFTQIELSDGSKGWVKTTILKKL</sequence>
<dbReference type="SMART" id="SM00028">
    <property type="entry name" value="TPR"/>
    <property type="match status" value="1"/>
</dbReference>
<keyword evidence="2" id="KW-0472">Membrane</keyword>
<protein>
    <submittedName>
        <fullName evidence="3">TPR domain protein, BatI aerotolerance operon protein BatE</fullName>
    </submittedName>
</protein>
<name>N1WZK5_9FLAO</name>
<dbReference type="Proteomes" id="UP000012317">
    <property type="component" value="Unassembled WGS sequence"/>
</dbReference>
<evidence type="ECO:0000256" key="1">
    <source>
        <dbReference type="PROSITE-ProRule" id="PRU00339"/>
    </source>
</evidence>
<dbReference type="Pfam" id="PF00515">
    <property type="entry name" value="TPR_1"/>
    <property type="match status" value="1"/>
</dbReference>
<evidence type="ECO:0000313" key="4">
    <source>
        <dbReference type="Proteomes" id="UP000012317"/>
    </source>
</evidence>
<dbReference type="InterPro" id="IPR019734">
    <property type="entry name" value="TPR_rpt"/>
</dbReference>
<keyword evidence="1" id="KW-0802">TPR repeat</keyword>
<feature type="transmembrane region" description="Helical" evidence="2">
    <location>
        <begin position="160"/>
        <end position="179"/>
    </location>
</feature>
<keyword evidence="2" id="KW-1133">Transmembrane helix</keyword>
<dbReference type="eggNOG" id="COG0457">
    <property type="taxonomic scope" value="Bacteria"/>
</dbReference>
<feature type="transmembrane region" description="Helical" evidence="2">
    <location>
        <begin position="128"/>
        <end position="148"/>
    </location>
</feature>
<evidence type="ECO:0000256" key="2">
    <source>
        <dbReference type="SAM" id="Phobius"/>
    </source>
</evidence>
<dbReference type="RefSeq" id="WP_003434537.1">
    <property type="nucleotide sequence ID" value="NZ_APLF01000001.1"/>
</dbReference>
<dbReference type="InterPro" id="IPR011990">
    <property type="entry name" value="TPR-like_helical_dom_sf"/>
</dbReference>
<dbReference type="SUPFAM" id="SSF48452">
    <property type="entry name" value="TPR-like"/>
    <property type="match status" value="1"/>
</dbReference>
<feature type="repeat" description="TPR" evidence="1">
    <location>
        <begin position="54"/>
        <end position="87"/>
    </location>
</feature>
<proteinExistence type="predicted"/>
<dbReference type="EMBL" id="APLF01000001">
    <property type="protein sequence ID" value="EMY82499.1"/>
    <property type="molecule type" value="Genomic_DNA"/>
</dbReference>
<dbReference type="PROSITE" id="PS50005">
    <property type="entry name" value="TPR"/>
    <property type="match status" value="1"/>
</dbReference>
<reference evidence="3 4" key="1">
    <citation type="journal article" date="2014" name="Genome Biol. Evol.">
        <title>Extensive gene acquisition in the extremely psychrophilic bacterial species Psychroflexus torquis and the link to sea-ice ecosystem specialism.</title>
        <authorList>
            <person name="Feng S."/>
            <person name="Powell S.M."/>
            <person name="Wilson R."/>
            <person name="Bowman J.P."/>
        </authorList>
    </citation>
    <scope>NUCLEOTIDE SEQUENCE [LARGE SCALE GENOMIC DNA]</scope>
    <source>
        <strain evidence="3 4">ACAM 44</strain>
    </source>
</reference>
<keyword evidence="2" id="KW-0812">Transmembrane</keyword>
<keyword evidence="4" id="KW-1185">Reference proteome</keyword>
<dbReference type="AlphaFoldDB" id="N1WZK5"/>
<gene>
    <name evidence="3" type="ORF">pgond44_00205</name>
</gene>
<dbReference type="Gene3D" id="2.30.30.40">
    <property type="entry name" value="SH3 Domains"/>
    <property type="match status" value="1"/>
</dbReference>
<dbReference type="PROSITE" id="PS50293">
    <property type="entry name" value="TPR_REGION"/>
    <property type="match status" value="1"/>
</dbReference>
<accession>N1WZK5</accession>